<protein>
    <submittedName>
        <fullName evidence="1">Uncharacterized protein</fullName>
    </submittedName>
</protein>
<evidence type="ECO:0000313" key="1">
    <source>
        <dbReference type="EMBL" id="DAE23923.1"/>
    </source>
</evidence>
<name>A0A8S5QYJ7_9CAUD</name>
<reference evidence="1" key="1">
    <citation type="journal article" date="2021" name="Proc. Natl. Acad. Sci. U.S.A.">
        <title>A Catalog of Tens of Thousands of Viruses from Human Metagenomes Reveals Hidden Associations with Chronic Diseases.</title>
        <authorList>
            <person name="Tisza M.J."/>
            <person name="Buck C.B."/>
        </authorList>
    </citation>
    <scope>NUCLEOTIDE SEQUENCE</scope>
    <source>
        <strain evidence="1">Ctool15</strain>
    </source>
</reference>
<accession>A0A8S5QYJ7</accession>
<dbReference type="EMBL" id="BK015762">
    <property type="protein sequence ID" value="DAE23923.1"/>
    <property type="molecule type" value="Genomic_DNA"/>
</dbReference>
<sequence length="211" mass="22347">MGLMTASSGLTKRKLALATATPDKVSADATYYAGDKTLKTGTLVERGTNQNAGDIGAGGSGSSAYIAFNKIPEGIYRANGAEWGPEIRASSVDVMNQALKPTSAGNYRDDGNTNSSTSLSHSFSLTAGCFYLFVLDVGTRDGSSINASLSTPNCTNLLNLSYSDTQDKAYYDSRLIVRIVRCNSNTTATASVNANNIRSAGRIFCYKLSNW</sequence>
<proteinExistence type="predicted"/>
<organism evidence="1">
    <name type="scientific">Myoviridae sp. ctool15</name>
    <dbReference type="NCBI Taxonomy" id="2826696"/>
    <lineage>
        <taxon>Viruses</taxon>
        <taxon>Duplodnaviria</taxon>
        <taxon>Heunggongvirae</taxon>
        <taxon>Uroviricota</taxon>
        <taxon>Caudoviricetes</taxon>
    </lineage>
</organism>